<evidence type="ECO:0000256" key="1">
    <source>
        <dbReference type="ARBA" id="ARBA00001946"/>
    </source>
</evidence>
<evidence type="ECO:0000256" key="6">
    <source>
        <dbReference type="ARBA" id="ARBA00022723"/>
    </source>
</evidence>
<feature type="active site" description="Nucleophile" evidence="13">
    <location>
        <position position="138"/>
    </location>
</feature>
<comment type="similarity">
    <text evidence="3">Belongs to the HAD-like hydrolase superfamily. SerB family.</text>
</comment>
<evidence type="ECO:0000256" key="7">
    <source>
        <dbReference type="ARBA" id="ARBA00022801"/>
    </source>
</evidence>
<keyword evidence="9" id="KW-0718">Serine biosynthesis</keyword>
<dbReference type="Gene3D" id="3.40.50.1000">
    <property type="entry name" value="HAD superfamily/HAD-like"/>
    <property type="match status" value="1"/>
</dbReference>
<dbReference type="NCBIfam" id="TIGR01488">
    <property type="entry name" value="HAD-SF-IB"/>
    <property type="match status" value="1"/>
</dbReference>
<dbReference type="Pfam" id="PF12710">
    <property type="entry name" value="HAD"/>
    <property type="match status" value="1"/>
</dbReference>
<dbReference type="NCBIfam" id="TIGR00338">
    <property type="entry name" value="serB"/>
    <property type="match status" value="1"/>
</dbReference>
<evidence type="ECO:0000256" key="9">
    <source>
        <dbReference type="ARBA" id="ARBA00023299"/>
    </source>
</evidence>
<accession>A0AAJ6AMS2</accession>
<dbReference type="InterPro" id="IPR036412">
    <property type="entry name" value="HAD-like_sf"/>
</dbReference>
<keyword evidence="8" id="KW-0460">Magnesium</keyword>
<dbReference type="EC" id="3.1.3.3" evidence="4"/>
<evidence type="ECO:0000313" key="15">
    <source>
        <dbReference type="Proteomes" id="UP001224674"/>
    </source>
</evidence>
<dbReference type="GO" id="GO:0000287">
    <property type="term" value="F:magnesium ion binding"/>
    <property type="evidence" value="ECO:0007669"/>
    <property type="project" value="TreeGrafter"/>
</dbReference>
<dbReference type="SFLD" id="SFLDF00029">
    <property type="entry name" value="phosphoserine_phosphatase"/>
    <property type="match status" value="1"/>
</dbReference>
<keyword evidence="15" id="KW-1185">Reference proteome</keyword>
<dbReference type="PANTHER" id="PTHR43344">
    <property type="entry name" value="PHOSPHOSERINE PHOSPHATASE"/>
    <property type="match status" value="1"/>
</dbReference>
<feature type="active site" description="Proton donor" evidence="13">
    <location>
        <position position="140"/>
    </location>
</feature>
<evidence type="ECO:0000256" key="4">
    <source>
        <dbReference type="ARBA" id="ARBA00012640"/>
    </source>
</evidence>
<dbReference type="SFLD" id="SFLDG01136">
    <property type="entry name" value="C1.6:_Phosphoserine_Phosphatas"/>
    <property type="match status" value="1"/>
</dbReference>
<dbReference type="InterPro" id="IPR023214">
    <property type="entry name" value="HAD_sf"/>
</dbReference>
<keyword evidence="5" id="KW-0028">Amino-acid biosynthesis</keyword>
<protein>
    <recommendedName>
        <fullName evidence="4">phosphoserine phosphatase</fullName>
        <ecNumber evidence="4">3.1.3.3</ecNumber>
    </recommendedName>
    <alternativeName>
        <fullName evidence="10">O-phosphoserine phosphohydrolase</fullName>
    </alternativeName>
</protein>
<dbReference type="PANTHER" id="PTHR43344:SF2">
    <property type="entry name" value="PHOSPHOSERINE PHOSPHATASE"/>
    <property type="match status" value="1"/>
</dbReference>
<evidence type="ECO:0000256" key="13">
    <source>
        <dbReference type="PIRSR" id="PIRSR604469-1"/>
    </source>
</evidence>
<evidence type="ECO:0000256" key="2">
    <source>
        <dbReference type="ARBA" id="ARBA00005135"/>
    </source>
</evidence>
<evidence type="ECO:0000256" key="8">
    <source>
        <dbReference type="ARBA" id="ARBA00022842"/>
    </source>
</evidence>
<comment type="catalytic activity">
    <reaction evidence="12">
        <text>O-phospho-D-serine + H2O = D-serine + phosphate</text>
        <dbReference type="Rhea" id="RHEA:24873"/>
        <dbReference type="ChEBI" id="CHEBI:15377"/>
        <dbReference type="ChEBI" id="CHEBI:35247"/>
        <dbReference type="ChEBI" id="CHEBI:43474"/>
        <dbReference type="ChEBI" id="CHEBI:58680"/>
        <dbReference type="EC" id="3.1.3.3"/>
    </reaction>
</comment>
<evidence type="ECO:0000313" key="14">
    <source>
        <dbReference type="EMBL" id="WGH93683.1"/>
    </source>
</evidence>
<evidence type="ECO:0000256" key="5">
    <source>
        <dbReference type="ARBA" id="ARBA00022605"/>
    </source>
</evidence>
<reference evidence="14 15" key="1">
    <citation type="submission" date="2023-03" db="EMBL/GenBank/DDBJ databases">
        <title>Complete genome sequences of several Auritidibacter ignavus strains isolated from ear infections.</title>
        <authorList>
            <person name="Baehr T."/>
            <person name="Baumhoegger A.M."/>
        </authorList>
    </citation>
    <scope>NUCLEOTIDE SEQUENCE [LARGE SCALE GENOMIC DNA]</scope>
    <source>
        <strain evidence="14 15">BABAE-6</strain>
    </source>
</reference>
<dbReference type="SFLD" id="SFLDS00003">
    <property type="entry name" value="Haloacid_Dehalogenase"/>
    <property type="match status" value="1"/>
</dbReference>
<keyword evidence="7 14" id="KW-0378">Hydrolase</keyword>
<dbReference type="GO" id="GO:0005737">
    <property type="term" value="C:cytoplasm"/>
    <property type="evidence" value="ECO:0007669"/>
    <property type="project" value="TreeGrafter"/>
</dbReference>
<dbReference type="GO" id="GO:0036424">
    <property type="term" value="F:L-phosphoserine phosphatase activity"/>
    <property type="evidence" value="ECO:0007669"/>
    <property type="project" value="InterPro"/>
</dbReference>
<comment type="cofactor">
    <cofactor evidence="1">
        <name>Mg(2+)</name>
        <dbReference type="ChEBI" id="CHEBI:18420"/>
    </cofactor>
</comment>
<dbReference type="GO" id="GO:0006564">
    <property type="term" value="P:L-serine biosynthetic process"/>
    <property type="evidence" value="ECO:0007669"/>
    <property type="project" value="UniProtKB-KW"/>
</dbReference>
<dbReference type="Proteomes" id="UP001224674">
    <property type="component" value="Chromosome"/>
</dbReference>
<name>A0AAJ6AMS2_9MICC</name>
<dbReference type="EMBL" id="CP122566">
    <property type="protein sequence ID" value="WGH93683.1"/>
    <property type="molecule type" value="Genomic_DNA"/>
</dbReference>
<sequence>MATNQSWKSFPALQSCEQNVGELAGRELAGVSDIPAGSRIVLYRSDSAAETADGPRPVACQHPRARHVEPVAGPGWAGYRFVVADQGQDHQTEDHDEEGTASLESALSGDRAEGFHVAVLPADLVQRLNTAPVVLVFDVDSTLIQQEVIELLAAHAGREAEVAEVTERAMRGEIDFSQSLHHRVAALAGLPRQVIAEVAQLATPTTGATNLINAAHAHGGTACAVSGGFTQVLQILRHRLGLDEFRANTLEIVDDRLTGAVVGEVVDATVKGQQLTRWRETLGTTDQPTAAVVVAIGDGANDMQMVQRADYGIAFNAKPALRPHADLELDIPSLDPVRALLGY</sequence>
<evidence type="ECO:0000256" key="12">
    <source>
        <dbReference type="ARBA" id="ARBA00048523"/>
    </source>
</evidence>
<dbReference type="InterPro" id="IPR050582">
    <property type="entry name" value="HAD-like_SerB"/>
</dbReference>
<comment type="catalytic activity">
    <reaction evidence="11">
        <text>O-phospho-L-serine + H2O = L-serine + phosphate</text>
        <dbReference type="Rhea" id="RHEA:21208"/>
        <dbReference type="ChEBI" id="CHEBI:15377"/>
        <dbReference type="ChEBI" id="CHEBI:33384"/>
        <dbReference type="ChEBI" id="CHEBI:43474"/>
        <dbReference type="ChEBI" id="CHEBI:57524"/>
        <dbReference type="EC" id="3.1.3.3"/>
    </reaction>
</comment>
<dbReference type="RefSeq" id="WP_279675090.1">
    <property type="nucleotide sequence ID" value="NZ_CP122566.1"/>
</dbReference>
<comment type="pathway">
    <text evidence="2">Amino-acid biosynthesis; L-serine biosynthesis; L-serine from 3-phospho-D-glycerate: step 3/3.</text>
</comment>
<organism evidence="14 15">
    <name type="scientific">Auritidibacter ignavus</name>
    <dbReference type="NCBI Taxonomy" id="678932"/>
    <lineage>
        <taxon>Bacteria</taxon>
        <taxon>Bacillati</taxon>
        <taxon>Actinomycetota</taxon>
        <taxon>Actinomycetes</taxon>
        <taxon>Micrococcales</taxon>
        <taxon>Micrococcaceae</taxon>
        <taxon>Auritidibacter</taxon>
    </lineage>
</organism>
<dbReference type="SFLD" id="SFLDG01137">
    <property type="entry name" value="C1.6.1:_Phosphoserine_Phosphat"/>
    <property type="match status" value="1"/>
</dbReference>
<dbReference type="InterPro" id="IPR004469">
    <property type="entry name" value="PSP"/>
</dbReference>
<dbReference type="AlphaFoldDB" id="A0AAJ6AMS2"/>
<gene>
    <name evidence="14" type="primary">serB</name>
    <name evidence="14" type="ORF">QDX21_02480</name>
</gene>
<keyword evidence="6" id="KW-0479">Metal-binding</keyword>
<proteinExistence type="inferred from homology"/>
<evidence type="ECO:0000256" key="3">
    <source>
        <dbReference type="ARBA" id="ARBA00009184"/>
    </source>
</evidence>
<evidence type="ECO:0000256" key="10">
    <source>
        <dbReference type="ARBA" id="ARBA00031693"/>
    </source>
</evidence>
<dbReference type="SUPFAM" id="SSF56784">
    <property type="entry name" value="HAD-like"/>
    <property type="match status" value="1"/>
</dbReference>
<evidence type="ECO:0000256" key="11">
    <source>
        <dbReference type="ARBA" id="ARBA00048138"/>
    </source>
</evidence>